<organism evidence="1 2">
    <name type="scientific">Elysia crispata</name>
    <name type="common">lettuce slug</name>
    <dbReference type="NCBI Taxonomy" id="231223"/>
    <lineage>
        <taxon>Eukaryota</taxon>
        <taxon>Metazoa</taxon>
        <taxon>Spiralia</taxon>
        <taxon>Lophotrochozoa</taxon>
        <taxon>Mollusca</taxon>
        <taxon>Gastropoda</taxon>
        <taxon>Heterobranchia</taxon>
        <taxon>Euthyneura</taxon>
        <taxon>Panpulmonata</taxon>
        <taxon>Sacoglossa</taxon>
        <taxon>Placobranchoidea</taxon>
        <taxon>Plakobranchidae</taxon>
        <taxon>Elysia</taxon>
    </lineage>
</organism>
<dbReference type="EMBL" id="JAWDGP010006186">
    <property type="protein sequence ID" value="KAK3745915.1"/>
    <property type="molecule type" value="Genomic_DNA"/>
</dbReference>
<name>A0AAE0YHC2_9GAST</name>
<dbReference type="Proteomes" id="UP001283361">
    <property type="component" value="Unassembled WGS sequence"/>
</dbReference>
<evidence type="ECO:0000313" key="2">
    <source>
        <dbReference type="Proteomes" id="UP001283361"/>
    </source>
</evidence>
<proteinExistence type="predicted"/>
<keyword evidence="2" id="KW-1185">Reference proteome</keyword>
<comment type="caution">
    <text evidence="1">The sequence shown here is derived from an EMBL/GenBank/DDBJ whole genome shotgun (WGS) entry which is preliminary data.</text>
</comment>
<sequence length="97" mass="10894">MEVVRESKMISFIIGTNMSRTAMSVPQDFLEHQRTIQTSPTGFEHHQCMDCRASKEKEKKLSGQTEKSDSHLYNNGVITRDCDSLIFARGRSDAGVG</sequence>
<evidence type="ECO:0000313" key="1">
    <source>
        <dbReference type="EMBL" id="KAK3745915.1"/>
    </source>
</evidence>
<protein>
    <submittedName>
        <fullName evidence="1">Uncharacterized protein</fullName>
    </submittedName>
</protein>
<accession>A0AAE0YHC2</accession>
<gene>
    <name evidence="1" type="ORF">RRG08_056723</name>
</gene>
<dbReference type="AlphaFoldDB" id="A0AAE0YHC2"/>
<reference evidence="1" key="1">
    <citation type="journal article" date="2023" name="G3 (Bethesda)">
        <title>A reference genome for the long-term kleptoplast-retaining sea slug Elysia crispata morphotype clarki.</title>
        <authorList>
            <person name="Eastman K.E."/>
            <person name="Pendleton A.L."/>
            <person name="Shaikh M.A."/>
            <person name="Suttiyut T."/>
            <person name="Ogas R."/>
            <person name="Tomko P."/>
            <person name="Gavelis G."/>
            <person name="Widhalm J.R."/>
            <person name="Wisecaver J.H."/>
        </authorList>
    </citation>
    <scope>NUCLEOTIDE SEQUENCE</scope>
    <source>
        <strain evidence="1">ECLA1</strain>
    </source>
</reference>